<sequence>MRFRKYSSLYSFFEPDTEFGGIIPRLVSGFHYYIKIVVYIGYLTFAMNRLTSALNISSYTSVNVSV</sequence>
<accession>A0A1I7UQE2</accession>
<protein>
    <submittedName>
        <fullName evidence="2">Serpentine receptor class gamma</fullName>
    </submittedName>
</protein>
<dbReference type="STRING" id="1561998.A0A1I7UQE2"/>
<reference evidence="2" key="1">
    <citation type="submission" date="2016-11" db="UniProtKB">
        <authorList>
            <consortium name="WormBaseParasite"/>
        </authorList>
    </citation>
    <scope>IDENTIFICATION</scope>
</reference>
<dbReference type="Proteomes" id="UP000095282">
    <property type="component" value="Unplaced"/>
</dbReference>
<evidence type="ECO:0000313" key="1">
    <source>
        <dbReference type="Proteomes" id="UP000095282"/>
    </source>
</evidence>
<name>A0A1I7UQE2_9PELO</name>
<keyword evidence="1" id="KW-1185">Reference proteome</keyword>
<evidence type="ECO:0000313" key="2">
    <source>
        <dbReference type="WBParaSite" id="Csp11.Scaffold630.g18301.t1"/>
    </source>
</evidence>
<dbReference type="eggNOG" id="ENOG502TGJE">
    <property type="taxonomic scope" value="Eukaryota"/>
</dbReference>
<dbReference type="WBParaSite" id="Csp11.Scaffold630.g18301.t1">
    <property type="protein sequence ID" value="Csp11.Scaffold630.g18301.t1"/>
    <property type="gene ID" value="Csp11.Scaffold630.g18301"/>
</dbReference>
<dbReference type="AlphaFoldDB" id="A0A1I7UQE2"/>
<organism evidence="1 2">
    <name type="scientific">Caenorhabditis tropicalis</name>
    <dbReference type="NCBI Taxonomy" id="1561998"/>
    <lineage>
        <taxon>Eukaryota</taxon>
        <taxon>Metazoa</taxon>
        <taxon>Ecdysozoa</taxon>
        <taxon>Nematoda</taxon>
        <taxon>Chromadorea</taxon>
        <taxon>Rhabditida</taxon>
        <taxon>Rhabditina</taxon>
        <taxon>Rhabditomorpha</taxon>
        <taxon>Rhabditoidea</taxon>
        <taxon>Rhabditidae</taxon>
        <taxon>Peloderinae</taxon>
        <taxon>Caenorhabditis</taxon>
    </lineage>
</organism>
<proteinExistence type="predicted"/>